<accession>A0A849I3N4</accession>
<protein>
    <submittedName>
        <fullName evidence="4">GNAT family N-acetyltransferase</fullName>
    </submittedName>
</protein>
<dbReference type="GO" id="GO:0016747">
    <property type="term" value="F:acyltransferase activity, transferring groups other than amino-acyl groups"/>
    <property type="evidence" value="ECO:0007669"/>
    <property type="project" value="InterPro"/>
</dbReference>
<gene>
    <name evidence="4" type="ORF">HJG44_18880</name>
</gene>
<dbReference type="InterPro" id="IPR000182">
    <property type="entry name" value="GNAT_dom"/>
</dbReference>
<evidence type="ECO:0000256" key="2">
    <source>
        <dbReference type="ARBA" id="ARBA00023315"/>
    </source>
</evidence>
<dbReference type="Gene3D" id="3.40.630.30">
    <property type="match status" value="1"/>
</dbReference>
<evidence type="ECO:0000313" key="5">
    <source>
        <dbReference type="Proteomes" id="UP000564885"/>
    </source>
</evidence>
<evidence type="ECO:0000259" key="3">
    <source>
        <dbReference type="PROSITE" id="PS51186"/>
    </source>
</evidence>
<proteinExistence type="predicted"/>
<comment type="caution">
    <text evidence="4">The sequence shown here is derived from an EMBL/GenBank/DDBJ whole genome shotgun (WGS) entry which is preliminary data.</text>
</comment>
<dbReference type="CDD" id="cd04301">
    <property type="entry name" value="NAT_SF"/>
    <property type="match status" value="1"/>
</dbReference>
<dbReference type="InterPro" id="IPR050832">
    <property type="entry name" value="Bact_Acetyltransf"/>
</dbReference>
<dbReference type="PANTHER" id="PTHR43877:SF2">
    <property type="entry name" value="AMINOALKYLPHOSPHONATE N-ACETYLTRANSFERASE-RELATED"/>
    <property type="match status" value="1"/>
</dbReference>
<organism evidence="4 5">
    <name type="scientific">Enterovirga aerilata</name>
    <dbReference type="NCBI Taxonomy" id="2730920"/>
    <lineage>
        <taxon>Bacteria</taxon>
        <taxon>Pseudomonadati</taxon>
        <taxon>Pseudomonadota</taxon>
        <taxon>Alphaproteobacteria</taxon>
        <taxon>Hyphomicrobiales</taxon>
        <taxon>Methylobacteriaceae</taxon>
        <taxon>Enterovirga</taxon>
    </lineage>
</organism>
<sequence>MAALAVRPLGPADRAAWEPLWAGYLAFYKTSVPPEVTETTWSRLMDPAEPMHAFGCVEGEALVGIVHFIFHRSTWTIGDYCYLQDLFTAEAARGRGAGRKLIEAVCERARAEGASRVYWLTHETNAAARALYDTLADRPGFIQYRRILA</sequence>
<dbReference type="PROSITE" id="PS51186">
    <property type="entry name" value="GNAT"/>
    <property type="match status" value="1"/>
</dbReference>
<name>A0A849I3N4_9HYPH</name>
<dbReference type="RefSeq" id="WP_171219860.1">
    <property type="nucleotide sequence ID" value="NZ_JABEPP010000005.1"/>
</dbReference>
<evidence type="ECO:0000313" key="4">
    <source>
        <dbReference type="EMBL" id="NNM74426.1"/>
    </source>
</evidence>
<dbReference type="SUPFAM" id="SSF55729">
    <property type="entry name" value="Acyl-CoA N-acyltransferases (Nat)"/>
    <property type="match status" value="1"/>
</dbReference>
<reference evidence="4 5" key="1">
    <citation type="submission" date="2020-04" db="EMBL/GenBank/DDBJ databases">
        <title>Enterovirga sp. isolate from soil.</title>
        <authorList>
            <person name="Chea S."/>
            <person name="Kim D.-U."/>
        </authorList>
    </citation>
    <scope>NUCLEOTIDE SEQUENCE [LARGE SCALE GENOMIC DNA]</scope>
    <source>
        <strain evidence="4 5">DB1703</strain>
    </source>
</reference>
<keyword evidence="2" id="KW-0012">Acyltransferase</keyword>
<dbReference type="InterPro" id="IPR016181">
    <property type="entry name" value="Acyl_CoA_acyltransferase"/>
</dbReference>
<dbReference type="Proteomes" id="UP000564885">
    <property type="component" value="Unassembled WGS sequence"/>
</dbReference>
<dbReference type="PANTHER" id="PTHR43877">
    <property type="entry name" value="AMINOALKYLPHOSPHONATE N-ACETYLTRANSFERASE-RELATED-RELATED"/>
    <property type="match status" value="1"/>
</dbReference>
<feature type="domain" description="N-acetyltransferase" evidence="3">
    <location>
        <begin position="4"/>
        <end position="149"/>
    </location>
</feature>
<keyword evidence="1 4" id="KW-0808">Transferase</keyword>
<dbReference type="Pfam" id="PF00583">
    <property type="entry name" value="Acetyltransf_1"/>
    <property type="match status" value="1"/>
</dbReference>
<evidence type="ECO:0000256" key="1">
    <source>
        <dbReference type="ARBA" id="ARBA00022679"/>
    </source>
</evidence>
<dbReference type="EMBL" id="JABEPP010000005">
    <property type="protein sequence ID" value="NNM74426.1"/>
    <property type="molecule type" value="Genomic_DNA"/>
</dbReference>
<dbReference type="AlphaFoldDB" id="A0A849I3N4"/>
<keyword evidence="5" id="KW-1185">Reference proteome</keyword>